<dbReference type="VEuPathDB" id="FungiDB:An14g04020"/>
<protein>
    <submittedName>
        <fullName evidence="1">Uncharacterized protein</fullName>
    </submittedName>
</protein>
<proteinExistence type="predicted"/>
<organism evidence="1">
    <name type="scientific">Aspergillus niger</name>
    <dbReference type="NCBI Taxonomy" id="5061"/>
    <lineage>
        <taxon>Eukaryota</taxon>
        <taxon>Fungi</taxon>
        <taxon>Dikarya</taxon>
        <taxon>Ascomycota</taxon>
        <taxon>Pezizomycotina</taxon>
        <taxon>Eurotiomycetes</taxon>
        <taxon>Eurotiomycetidae</taxon>
        <taxon>Eurotiales</taxon>
        <taxon>Aspergillaceae</taxon>
        <taxon>Aspergillus</taxon>
        <taxon>Aspergillus subgen. Circumdati</taxon>
    </lineage>
</organism>
<dbReference type="AlphaFoldDB" id="A0AAJ8E2P5"/>
<dbReference type="KEGG" id="ang:An14g04020"/>
<reference evidence="1" key="1">
    <citation type="submission" date="2025-02" db="EMBL/GenBank/DDBJ databases">
        <authorList>
            <consortium name="NCBI Genome Project"/>
        </authorList>
    </citation>
    <scope>NUCLEOTIDE SEQUENCE</scope>
</reference>
<accession>A0AAJ8E2P5</accession>
<gene>
    <name evidence="1" type="ORF">An14g04020</name>
</gene>
<evidence type="ECO:0000313" key="1">
    <source>
        <dbReference type="RefSeq" id="XP_059604684.1"/>
    </source>
</evidence>
<sequence length="132" mass="14968">MQITRPEWGWQPPVKPHMESSSHSLPVCLEMSGKWHINMSNSSVKSTVQTTDRCWMPLQLYTYLRSSATRRRSVSHHASALDLLLILFLLAGCLPRKTCRLSPLSGAPPYRRSSQTIPSPICFCRPLLLPTH</sequence>
<name>A0AAJ8E2P5_ASPNG</name>
<dbReference type="RefSeq" id="XP_059604684.1">
    <property type="nucleotide sequence ID" value="XM_059744208.1"/>
</dbReference>
<reference evidence="1" key="2">
    <citation type="submission" date="2025-08" db="UniProtKB">
        <authorList>
            <consortium name="RefSeq"/>
        </authorList>
    </citation>
    <scope>IDENTIFICATION</scope>
</reference>
<dbReference type="GeneID" id="84592977"/>